<dbReference type="Proteomes" id="UP000217199">
    <property type="component" value="Unassembled WGS sequence"/>
</dbReference>
<dbReference type="InParanoid" id="A0A286UFB1"/>
<organism evidence="1 2">
    <name type="scientific">Pyrrhoderma noxium</name>
    <dbReference type="NCBI Taxonomy" id="2282107"/>
    <lineage>
        <taxon>Eukaryota</taxon>
        <taxon>Fungi</taxon>
        <taxon>Dikarya</taxon>
        <taxon>Basidiomycota</taxon>
        <taxon>Agaricomycotina</taxon>
        <taxon>Agaricomycetes</taxon>
        <taxon>Hymenochaetales</taxon>
        <taxon>Hymenochaetaceae</taxon>
        <taxon>Pyrrhoderma</taxon>
    </lineage>
</organism>
<reference evidence="1 2" key="1">
    <citation type="journal article" date="2017" name="Mol. Ecol.">
        <title>Comparative and population genomic landscape of Phellinus noxius: A hypervariable fungus causing root rot in trees.</title>
        <authorList>
            <person name="Chung C.L."/>
            <person name="Lee T.J."/>
            <person name="Akiba M."/>
            <person name="Lee H.H."/>
            <person name="Kuo T.H."/>
            <person name="Liu D."/>
            <person name="Ke H.M."/>
            <person name="Yokoi T."/>
            <person name="Roa M.B."/>
            <person name="Lu M.J."/>
            <person name="Chang Y.Y."/>
            <person name="Ann P.J."/>
            <person name="Tsai J.N."/>
            <person name="Chen C.Y."/>
            <person name="Tzean S.S."/>
            <person name="Ota Y."/>
            <person name="Hattori T."/>
            <person name="Sahashi N."/>
            <person name="Liou R.F."/>
            <person name="Kikuchi T."/>
            <person name="Tsai I.J."/>
        </authorList>
    </citation>
    <scope>NUCLEOTIDE SEQUENCE [LARGE SCALE GENOMIC DNA]</scope>
    <source>
        <strain evidence="1 2">FFPRI411160</strain>
    </source>
</reference>
<proteinExistence type="predicted"/>
<dbReference type="AlphaFoldDB" id="A0A286UFB1"/>
<evidence type="ECO:0000313" key="2">
    <source>
        <dbReference type="Proteomes" id="UP000217199"/>
    </source>
</evidence>
<protein>
    <submittedName>
        <fullName evidence="1">Uncharacterized protein</fullName>
    </submittedName>
</protein>
<sequence>MVIMIKSNNHRLPSNQRRRIRNRNIDYNLEQVHNNQSYVLSRAEPSSKACVQNISGYCSLSGDTHSDPVPLGVSADAGRS</sequence>
<name>A0A286UFB1_9AGAM</name>
<keyword evidence="2" id="KW-1185">Reference proteome</keyword>
<evidence type="ECO:0000313" key="1">
    <source>
        <dbReference type="EMBL" id="PAV18280.1"/>
    </source>
</evidence>
<accession>A0A286UFB1</accession>
<gene>
    <name evidence="1" type="ORF">PNOK_0676600</name>
</gene>
<comment type="caution">
    <text evidence="1">The sequence shown here is derived from an EMBL/GenBank/DDBJ whole genome shotgun (WGS) entry which is preliminary data.</text>
</comment>
<dbReference type="EMBL" id="NBII01000006">
    <property type="protein sequence ID" value="PAV18280.1"/>
    <property type="molecule type" value="Genomic_DNA"/>
</dbReference>